<sequence length="294" mass="32837">MKLYKTTITPISSFATPLKGDTLFGQICWAIRYIYDEKRLNSLLKEYETKPFLIVSDGFTSGYLPKPTMPSSLLGEDLKDKKDNRKKIWLTQNDLERGNFKNAKKSSEINEATAQTATIKNAINYLKFSTDDSGVFSPYAVIETSFGKQDIYFLLDENFSVDELKKALKLVAIGYGKKASVGKGHFSFDEITQVSFKNEAKAFMTLSPCAFYGGDFSQCYYEPFTRFGKHGGALSNTNPFKAPLLLADTGAVITYEKPCVKDYIGRAIKGHSSHENAVHQGYSIVIATEIYNAI</sequence>
<keyword evidence="3" id="KW-0694">RNA-binding</keyword>
<proteinExistence type="inferred from homology"/>
<evidence type="ECO:0000313" key="6">
    <source>
        <dbReference type="EMBL" id="MDL0089654.1"/>
    </source>
</evidence>
<comment type="caution">
    <text evidence="6">The sequence shown here is derived from an EMBL/GenBank/DDBJ whole genome shotgun (WGS) entry which is preliminary data.</text>
</comment>
<evidence type="ECO:0000256" key="2">
    <source>
        <dbReference type="ARBA" id="ARBA00016109"/>
    </source>
</evidence>
<reference evidence="6" key="2">
    <citation type="journal article" date="2023" name="Microorganisms">
        <title>Isolation and Genomic Characteristics of Cat-Borne Campylobacter felis sp. nov. and Sheep-Borne Campylobacter ovis sp. nov.</title>
        <authorList>
            <person name="Wang H."/>
            <person name="Li Y."/>
            <person name="Gu Y."/>
            <person name="Zhou G."/>
            <person name="Chen X."/>
            <person name="Zhang X."/>
            <person name="Shao Z."/>
            <person name="Zhang J."/>
            <person name="Zhang M."/>
        </authorList>
    </citation>
    <scope>NUCLEOTIDE SEQUENCE</scope>
    <source>
        <strain evidence="6">PS10</strain>
    </source>
</reference>
<dbReference type="NCBIfam" id="TIGR01903">
    <property type="entry name" value="cas5_csm4"/>
    <property type="match status" value="1"/>
</dbReference>
<keyword evidence="7" id="KW-1185">Reference proteome</keyword>
<dbReference type="InterPro" id="IPR005510">
    <property type="entry name" value="Csm4"/>
</dbReference>
<gene>
    <name evidence="6" type="ORF">NYG85_09815</name>
</gene>
<dbReference type="Pfam" id="PF03787">
    <property type="entry name" value="RAMPs"/>
    <property type="match status" value="1"/>
</dbReference>
<protein>
    <recommendedName>
        <fullName evidence="2">CRISPR system Cms protein Csm4</fullName>
    </recommendedName>
</protein>
<evidence type="ECO:0000256" key="1">
    <source>
        <dbReference type="ARBA" id="ARBA00005772"/>
    </source>
</evidence>
<evidence type="ECO:0000259" key="5">
    <source>
        <dbReference type="Pfam" id="PF03787"/>
    </source>
</evidence>
<organism evidence="6 7">
    <name type="scientific">Campylobacter gastrosuis</name>
    <dbReference type="NCBI Taxonomy" id="2974576"/>
    <lineage>
        <taxon>Bacteria</taxon>
        <taxon>Pseudomonadati</taxon>
        <taxon>Campylobacterota</taxon>
        <taxon>Epsilonproteobacteria</taxon>
        <taxon>Campylobacterales</taxon>
        <taxon>Campylobacteraceae</taxon>
        <taxon>Campylobacter</taxon>
    </lineage>
</organism>
<keyword evidence="4" id="KW-0051">Antiviral defense</keyword>
<feature type="domain" description="CRISPR type III-associated protein" evidence="5">
    <location>
        <begin position="18"/>
        <end position="187"/>
    </location>
</feature>
<dbReference type="InterPro" id="IPR005537">
    <property type="entry name" value="RAMP_III_fam"/>
</dbReference>
<name>A0ABT7HRW9_9BACT</name>
<evidence type="ECO:0000256" key="4">
    <source>
        <dbReference type="ARBA" id="ARBA00023118"/>
    </source>
</evidence>
<dbReference type="Proteomes" id="UP001173801">
    <property type="component" value="Unassembled WGS sequence"/>
</dbReference>
<reference evidence="6" key="1">
    <citation type="submission" date="2022-08" db="EMBL/GenBank/DDBJ databases">
        <authorList>
            <person name="Wang H."/>
        </authorList>
    </citation>
    <scope>NUCLEOTIDE SEQUENCE</scope>
    <source>
        <strain evidence="6">PS10</strain>
    </source>
</reference>
<dbReference type="RefSeq" id="WP_284938368.1">
    <property type="nucleotide sequence ID" value="NZ_JANURM010000017.1"/>
</dbReference>
<accession>A0ABT7HRW9</accession>
<evidence type="ECO:0000256" key="3">
    <source>
        <dbReference type="ARBA" id="ARBA00022884"/>
    </source>
</evidence>
<dbReference type="EMBL" id="JANURM010000017">
    <property type="protein sequence ID" value="MDL0089654.1"/>
    <property type="molecule type" value="Genomic_DNA"/>
</dbReference>
<comment type="similarity">
    <text evidence="1">Belongs to the CRISPR-associated Csm4 family.</text>
</comment>
<evidence type="ECO:0000313" key="7">
    <source>
        <dbReference type="Proteomes" id="UP001173801"/>
    </source>
</evidence>